<evidence type="ECO:0000313" key="2">
    <source>
        <dbReference type="Proteomes" id="UP000549913"/>
    </source>
</evidence>
<name>A0A852S6J1_9MICO</name>
<organism evidence="1 2">
    <name type="scientific">Herbiconiux flava</name>
    <dbReference type="NCBI Taxonomy" id="881268"/>
    <lineage>
        <taxon>Bacteria</taxon>
        <taxon>Bacillati</taxon>
        <taxon>Actinomycetota</taxon>
        <taxon>Actinomycetes</taxon>
        <taxon>Micrococcales</taxon>
        <taxon>Microbacteriaceae</taxon>
        <taxon>Herbiconiux</taxon>
    </lineage>
</organism>
<dbReference type="SUPFAM" id="SSF51905">
    <property type="entry name" value="FAD/NAD(P)-binding domain"/>
    <property type="match status" value="1"/>
</dbReference>
<dbReference type="Pfam" id="PF13450">
    <property type="entry name" value="NAD_binding_8"/>
    <property type="match status" value="1"/>
</dbReference>
<sequence>MPDVSVVGGGPNGLAAAVTMARAGLSVELYERSPTLGGGARTMELTLPGFLHDVGSAVHPMGLASPFFRAFQLSRRIPFLVPEVSYVHPLAGTTAGVAYRDLDQTVDELGIDGGAWRHLMRPLVEHIDGVTDFTGSQLLRLPRDPVTALRFGLRTLEQGSPAWNLRFRGDTAPAMISGVSAHTIGRMPSLASSGAGLVLAAHAHARGWAIPVGGSQSIIDSMRQDLEAHGGVVHTGVEIDDLRSLPESTATLLDVSAASLKRIAGPALPDSYRSRLDRFRFGDGIAKVDFALSAPVPWANPEARRTGTLHLGGTRAELARAEAAVARGEHATAPYVLVSQPTVLDPSRAPAGKHVLWAYIHVPRGSTLDPTAVVTDAVERYAPGFRDVIEASSAMSAAEVERYDPNFVGGDISSGALSIRQMLARPVVSARPWRTPARGVYLASSSTPPATGVHGLCGYYAARTALRDMFSLPVPSLRID</sequence>
<evidence type="ECO:0000313" key="1">
    <source>
        <dbReference type="EMBL" id="NYD68898.1"/>
    </source>
</evidence>
<protein>
    <submittedName>
        <fullName evidence="1">Phytoene dehydrogenase-like protein</fullName>
    </submittedName>
</protein>
<dbReference type="AlphaFoldDB" id="A0A852S6J1"/>
<dbReference type="Proteomes" id="UP000549913">
    <property type="component" value="Unassembled WGS sequence"/>
</dbReference>
<gene>
    <name evidence="1" type="ORF">BJ984_000056</name>
</gene>
<keyword evidence="2" id="KW-1185">Reference proteome</keyword>
<dbReference type="PANTHER" id="PTHR10668">
    <property type="entry name" value="PHYTOENE DEHYDROGENASE"/>
    <property type="match status" value="1"/>
</dbReference>
<dbReference type="EMBL" id="JACCBM010000001">
    <property type="protein sequence ID" value="NYD68898.1"/>
    <property type="molecule type" value="Genomic_DNA"/>
</dbReference>
<proteinExistence type="predicted"/>
<reference evidence="1 2" key="1">
    <citation type="submission" date="2020-07" db="EMBL/GenBank/DDBJ databases">
        <title>Sequencing the genomes of 1000 actinobacteria strains.</title>
        <authorList>
            <person name="Klenk H.-P."/>
        </authorList>
    </citation>
    <scope>NUCLEOTIDE SEQUENCE [LARGE SCALE GENOMIC DNA]</scope>
    <source>
        <strain evidence="1 2">DSM 26474</strain>
    </source>
</reference>
<dbReference type="PRINTS" id="PR00419">
    <property type="entry name" value="ADXRDTASE"/>
</dbReference>
<dbReference type="Gene3D" id="3.40.50.720">
    <property type="entry name" value="NAD(P)-binding Rossmann-like Domain"/>
    <property type="match status" value="1"/>
</dbReference>
<dbReference type="InterPro" id="IPR036188">
    <property type="entry name" value="FAD/NAD-bd_sf"/>
</dbReference>
<dbReference type="RefSeq" id="WP_179546329.1">
    <property type="nucleotide sequence ID" value="NZ_BSEW01000001.1"/>
</dbReference>
<comment type="caution">
    <text evidence="1">The sequence shown here is derived from an EMBL/GenBank/DDBJ whole genome shotgun (WGS) entry which is preliminary data.</text>
</comment>
<dbReference type="PANTHER" id="PTHR10668:SF105">
    <property type="entry name" value="DEHYDROGENASE-RELATED"/>
    <property type="match status" value="1"/>
</dbReference>
<accession>A0A852S6J1</accession>